<dbReference type="InterPro" id="IPR010835">
    <property type="entry name" value="DUF1439"/>
</dbReference>
<organism evidence="2 3">
    <name type="scientific">Noviherbaspirillum autotrophicum</name>
    <dbReference type="NCBI Taxonomy" id="709839"/>
    <lineage>
        <taxon>Bacteria</taxon>
        <taxon>Pseudomonadati</taxon>
        <taxon>Pseudomonadota</taxon>
        <taxon>Betaproteobacteria</taxon>
        <taxon>Burkholderiales</taxon>
        <taxon>Oxalobacteraceae</taxon>
        <taxon>Noviherbaspirillum</taxon>
    </lineage>
</organism>
<dbReference type="Gene3D" id="3.15.10.40">
    <property type="entry name" value="Uncharacterised protein PF07273, DUF1439"/>
    <property type="match status" value="1"/>
</dbReference>
<evidence type="ECO:0000313" key="3">
    <source>
        <dbReference type="Proteomes" id="UP000031572"/>
    </source>
</evidence>
<protein>
    <submittedName>
        <fullName evidence="2">Membrane protein</fullName>
    </submittedName>
</protein>
<evidence type="ECO:0000313" key="2">
    <source>
        <dbReference type="EMBL" id="KIF83755.1"/>
    </source>
</evidence>
<name>A0A0C2BR26_9BURK</name>
<feature type="signal peptide" evidence="1">
    <location>
        <begin position="1"/>
        <end position="21"/>
    </location>
</feature>
<evidence type="ECO:0000256" key="1">
    <source>
        <dbReference type="SAM" id="SignalP"/>
    </source>
</evidence>
<dbReference type="PROSITE" id="PS51257">
    <property type="entry name" value="PROKAR_LIPOPROTEIN"/>
    <property type="match status" value="1"/>
</dbReference>
<gene>
    <name evidence="2" type="ORF">TSA66_14765</name>
</gene>
<comment type="caution">
    <text evidence="2">The sequence shown here is derived from an EMBL/GenBank/DDBJ whole genome shotgun (WGS) entry which is preliminary data.</text>
</comment>
<feature type="chain" id="PRO_5002163230" evidence="1">
    <location>
        <begin position="22"/>
        <end position="183"/>
    </location>
</feature>
<dbReference type="OrthoDB" id="8535650at2"/>
<keyword evidence="3" id="KW-1185">Reference proteome</keyword>
<proteinExistence type="predicted"/>
<dbReference type="EMBL" id="JWJG01000028">
    <property type="protein sequence ID" value="KIF83755.1"/>
    <property type="molecule type" value="Genomic_DNA"/>
</dbReference>
<keyword evidence="1" id="KW-0732">Signal</keyword>
<dbReference type="AlphaFoldDB" id="A0A0C2BR26"/>
<dbReference type="STRING" id="709839.TSA66_14765"/>
<reference evidence="2 3" key="1">
    <citation type="submission" date="2014-12" db="EMBL/GenBank/DDBJ databases">
        <title>Denitrispirillum autotrophicum gen. nov., sp. nov., Denitrifying, Facultatively Autotrophic Bacteria Isolated from Rice Paddy Soil.</title>
        <authorList>
            <person name="Ishii S."/>
            <person name="Ashida N."/>
            <person name="Ohno H."/>
            <person name="Otsuka S."/>
            <person name="Yokota A."/>
            <person name="Senoo K."/>
        </authorList>
    </citation>
    <scope>NUCLEOTIDE SEQUENCE [LARGE SCALE GENOMIC DNA]</scope>
    <source>
        <strain evidence="2 3">TSA66</strain>
    </source>
</reference>
<accession>A0A0C2BR26</accession>
<dbReference type="Proteomes" id="UP000031572">
    <property type="component" value="Unassembled WGS sequence"/>
</dbReference>
<dbReference type="Pfam" id="PF07273">
    <property type="entry name" value="DUF1439"/>
    <property type="match status" value="1"/>
</dbReference>
<sequence>MKRRFVPWLWLAALLMLTSCASLVGQRDVEIPLAKLQDAIANRFPFNNRYLELLDVRVTNPRVSLQPNTNRILTSMDTSIAPPFSNQAWTGSLAISGQLRVDPSRNALVLAEPRVENFAVNGLDSPFANKIVRVGALVAEQLLADMPLYTFQPNDFRYGGTNFFPTKITTKPNGLVVTFEPAR</sequence>
<dbReference type="RefSeq" id="WP_040042614.1">
    <property type="nucleotide sequence ID" value="NZ_JWJG01000028.1"/>
</dbReference>